<dbReference type="Proteomes" id="UP000092461">
    <property type="component" value="Unassembled WGS sequence"/>
</dbReference>
<sequence length="158" mass="18207">GTTDTFKDHCNKTVDIYVDVASPEVTNLNRGQPLTCWYRFRSFRGAPRDWVLRLRFNKFKVGTLVNATHCDGGYLQNMEQNEAGTTDTFKDHCNKTVDIYVDVASPEVTNLNRGQPLTCWYRFRSFRGAPRDWVLRLRFNKFKVGTLVNATHCDGGYL</sequence>
<proteinExistence type="predicted"/>
<evidence type="ECO:0000313" key="1">
    <source>
        <dbReference type="EnsemblMetazoa" id="LLOJ003302-PA"/>
    </source>
</evidence>
<name>A0A1B0CG01_LUTLO</name>
<dbReference type="EnsemblMetazoa" id="LLOJ003302-RA">
    <property type="protein sequence ID" value="LLOJ003302-PA"/>
    <property type="gene ID" value="LLOJ003302"/>
</dbReference>
<dbReference type="AlphaFoldDB" id="A0A1B0CG01"/>
<evidence type="ECO:0008006" key="3">
    <source>
        <dbReference type="Google" id="ProtNLM"/>
    </source>
</evidence>
<evidence type="ECO:0000313" key="2">
    <source>
        <dbReference type="Proteomes" id="UP000092461"/>
    </source>
</evidence>
<dbReference type="VEuPathDB" id="VectorBase:LLOJ003302"/>
<dbReference type="EMBL" id="AJWK01010625">
    <property type="status" value="NOT_ANNOTATED_CDS"/>
    <property type="molecule type" value="Genomic_DNA"/>
</dbReference>
<organism evidence="1 2">
    <name type="scientific">Lutzomyia longipalpis</name>
    <name type="common">Sand fly</name>
    <dbReference type="NCBI Taxonomy" id="7200"/>
    <lineage>
        <taxon>Eukaryota</taxon>
        <taxon>Metazoa</taxon>
        <taxon>Ecdysozoa</taxon>
        <taxon>Arthropoda</taxon>
        <taxon>Hexapoda</taxon>
        <taxon>Insecta</taxon>
        <taxon>Pterygota</taxon>
        <taxon>Neoptera</taxon>
        <taxon>Endopterygota</taxon>
        <taxon>Diptera</taxon>
        <taxon>Nematocera</taxon>
        <taxon>Psychodoidea</taxon>
        <taxon>Psychodidae</taxon>
        <taxon>Lutzomyia</taxon>
        <taxon>Lutzomyia</taxon>
    </lineage>
</organism>
<dbReference type="EMBL" id="AJWK01010626">
    <property type="status" value="NOT_ANNOTATED_CDS"/>
    <property type="molecule type" value="Genomic_DNA"/>
</dbReference>
<accession>A0A1B0CG01</accession>
<keyword evidence="2" id="KW-1185">Reference proteome</keyword>
<dbReference type="VEuPathDB" id="VectorBase:LLONM1_005665"/>
<protein>
    <recommendedName>
        <fullName evidence="3">CUB domain-containing protein</fullName>
    </recommendedName>
</protein>
<reference evidence="1" key="1">
    <citation type="submission" date="2020-05" db="UniProtKB">
        <authorList>
            <consortium name="EnsemblMetazoa"/>
        </authorList>
    </citation>
    <scope>IDENTIFICATION</scope>
    <source>
        <strain evidence="1">Jacobina</strain>
    </source>
</reference>